<comment type="similarity">
    <text evidence="1 5">Belongs to the KptA/TPT1 family.</text>
</comment>
<dbReference type="InterPro" id="IPR042081">
    <property type="entry name" value="RNA_2'-PTrans_C"/>
</dbReference>
<keyword evidence="3 5" id="KW-0520">NAD</keyword>
<evidence type="ECO:0000313" key="7">
    <source>
        <dbReference type="Proteomes" id="UP001596052"/>
    </source>
</evidence>
<dbReference type="EC" id="2.7.1.-" evidence="5"/>
<dbReference type="PANTHER" id="PTHR12684">
    <property type="entry name" value="PUTATIVE PHOSPHOTRANSFERASE"/>
    <property type="match status" value="1"/>
</dbReference>
<dbReference type="RefSeq" id="WP_377168781.1">
    <property type="nucleotide sequence ID" value="NZ_JBHSMQ010000006.1"/>
</dbReference>
<comment type="function">
    <text evidence="4 5">Removes the 2'-phosphate from RNA via an intermediate in which the phosphate is ADP-ribosylated by NAD followed by a presumed transesterification to release the RNA and generate ADP-ribose 1''-2''-cyclic phosphate (APPR&gt;P). May function as an ADP-ribosylase.</text>
</comment>
<sequence>MNPEQTTRTSKFLSLVLRHQPETAFLTLDSAGWTDVEELLCGCARARRPITRDQLRHIVDTNAKKRFEFSADGKRIRASQGHSIEVDLAYEPMPPPEVLYHGTATRFLDFIRAQGLLKMERHHVHLSAETRITMEVGARHGKPALLTIRAAAMSTAGHTFYRSTNGVWLVEHVPVEFIQFPA</sequence>
<keyword evidence="2 5" id="KW-0808">Transferase</keyword>
<accession>A0ABW0KU97</accession>
<dbReference type="HAMAP" id="MF_00299">
    <property type="entry name" value="KptA"/>
    <property type="match status" value="1"/>
</dbReference>
<dbReference type="Proteomes" id="UP001596052">
    <property type="component" value="Unassembled WGS sequence"/>
</dbReference>
<dbReference type="InterPro" id="IPR022928">
    <property type="entry name" value="RNA_2'-PTrans_KptA"/>
</dbReference>
<name>A0ABW0KU97_9BACT</name>
<proteinExistence type="inferred from homology"/>
<dbReference type="SUPFAM" id="SSF56399">
    <property type="entry name" value="ADP-ribosylation"/>
    <property type="match status" value="1"/>
</dbReference>
<dbReference type="InterPro" id="IPR042080">
    <property type="entry name" value="RNA_2'-PTrans_N"/>
</dbReference>
<dbReference type="PANTHER" id="PTHR12684:SF2">
    <property type="entry name" value="TRNA 2'-PHOSPHOTRANSFERASE 1"/>
    <property type="match status" value="1"/>
</dbReference>
<evidence type="ECO:0000256" key="4">
    <source>
        <dbReference type="ARBA" id="ARBA00025212"/>
    </source>
</evidence>
<dbReference type="GO" id="GO:0016740">
    <property type="term" value="F:transferase activity"/>
    <property type="evidence" value="ECO:0007669"/>
    <property type="project" value="UniProtKB-KW"/>
</dbReference>
<organism evidence="6 7">
    <name type="scientific">Prosthecobacter fluviatilis</name>
    <dbReference type="NCBI Taxonomy" id="445931"/>
    <lineage>
        <taxon>Bacteria</taxon>
        <taxon>Pseudomonadati</taxon>
        <taxon>Verrucomicrobiota</taxon>
        <taxon>Verrucomicrobiia</taxon>
        <taxon>Verrucomicrobiales</taxon>
        <taxon>Verrucomicrobiaceae</taxon>
        <taxon>Prosthecobacter</taxon>
    </lineage>
</organism>
<reference evidence="7" key="1">
    <citation type="journal article" date="2019" name="Int. J. Syst. Evol. Microbiol.">
        <title>The Global Catalogue of Microorganisms (GCM) 10K type strain sequencing project: providing services to taxonomists for standard genome sequencing and annotation.</title>
        <authorList>
            <consortium name="The Broad Institute Genomics Platform"/>
            <consortium name="The Broad Institute Genome Sequencing Center for Infectious Disease"/>
            <person name="Wu L."/>
            <person name="Ma J."/>
        </authorList>
    </citation>
    <scope>NUCLEOTIDE SEQUENCE [LARGE SCALE GENOMIC DNA]</scope>
    <source>
        <strain evidence="7">CGMCC 4.1469</strain>
    </source>
</reference>
<keyword evidence="7" id="KW-1185">Reference proteome</keyword>
<dbReference type="Gene3D" id="3.20.170.30">
    <property type="match status" value="1"/>
</dbReference>
<evidence type="ECO:0000256" key="3">
    <source>
        <dbReference type="ARBA" id="ARBA00023027"/>
    </source>
</evidence>
<dbReference type="Pfam" id="PF01885">
    <property type="entry name" value="PTS_2-RNA"/>
    <property type="match status" value="1"/>
</dbReference>
<dbReference type="NCBIfam" id="NF002014">
    <property type="entry name" value="PRK00819.1-4"/>
    <property type="match status" value="1"/>
</dbReference>
<evidence type="ECO:0000256" key="2">
    <source>
        <dbReference type="ARBA" id="ARBA00022679"/>
    </source>
</evidence>
<gene>
    <name evidence="5" type="primary">kptA</name>
    <name evidence="6" type="ORF">ACFQDI_16630</name>
</gene>
<evidence type="ECO:0000256" key="5">
    <source>
        <dbReference type="HAMAP-Rule" id="MF_00299"/>
    </source>
</evidence>
<protein>
    <recommendedName>
        <fullName evidence="5">Probable RNA 2'-phosphotransferase</fullName>
        <ecNumber evidence="5">2.7.1.-</ecNumber>
    </recommendedName>
</protein>
<dbReference type="Gene3D" id="1.10.10.970">
    <property type="entry name" value="RNA 2'-phosphotransferase, Tpt1/KptA family, N-terminal domain"/>
    <property type="match status" value="1"/>
</dbReference>
<comment type="caution">
    <text evidence="6">The sequence shown here is derived from an EMBL/GenBank/DDBJ whole genome shotgun (WGS) entry which is preliminary data.</text>
</comment>
<evidence type="ECO:0000256" key="1">
    <source>
        <dbReference type="ARBA" id="ARBA00009836"/>
    </source>
</evidence>
<dbReference type="EMBL" id="JBHSMQ010000006">
    <property type="protein sequence ID" value="MFC5456492.1"/>
    <property type="molecule type" value="Genomic_DNA"/>
</dbReference>
<dbReference type="InterPro" id="IPR002745">
    <property type="entry name" value="Ptrans_KptA/Tpt1"/>
</dbReference>
<evidence type="ECO:0000313" key="6">
    <source>
        <dbReference type="EMBL" id="MFC5456492.1"/>
    </source>
</evidence>